<keyword evidence="2" id="KW-1185">Reference proteome</keyword>
<dbReference type="Proteomes" id="UP000318297">
    <property type="component" value="Unassembled WGS sequence"/>
</dbReference>
<name>A0A561E4G2_9MICO</name>
<gene>
    <name evidence="1" type="ORF">BKA23_2865</name>
</gene>
<proteinExistence type="predicted"/>
<comment type="caution">
    <text evidence="1">The sequence shown here is derived from an EMBL/GenBank/DDBJ whole genome shotgun (WGS) entry which is preliminary data.</text>
</comment>
<dbReference type="AlphaFoldDB" id="A0A561E4G2"/>
<reference evidence="1 2" key="1">
    <citation type="submission" date="2019-06" db="EMBL/GenBank/DDBJ databases">
        <title>Sequencing the genomes of 1000 actinobacteria strains.</title>
        <authorList>
            <person name="Klenk H.-P."/>
        </authorList>
    </citation>
    <scope>NUCLEOTIDE SEQUENCE [LARGE SCALE GENOMIC DNA]</scope>
    <source>
        <strain evidence="1 2">DSM 19560</strain>
    </source>
</reference>
<protein>
    <submittedName>
        <fullName evidence="1">Uncharacterized protein</fullName>
    </submittedName>
</protein>
<dbReference type="RefSeq" id="WP_145229500.1">
    <property type="nucleotide sequence ID" value="NZ_VIVQ01000002.1"/>
</dbReference>
<dbReference type="EMBL" id="VIVQ01000002">
    <property type="protein sequence ID" value="TWE10499.1"/>
    <property type="molecule type" value="Genomic_DNA"/>
</dbReference>
<sequence>MPDEMHGSFDYMVNGAAHNGPLFLKTVQDRCNAQDLGIKLAPKAAGKGRTVMHGEVVMGRAFRGRVPFHFQVFADRKGPLLHVGYQLTTTDTPAGYGYRGRMGEAMYVGQQRVIADPDTQRQLSGMIQAFHLVVFDPTLRQLVESVGGNIPSNGFMGA</sequence>
<accession>A0A561E4G2</accession>
<organism evidence="1 2">
    <name type="scientific">Rudaeicoccus suwonensis</name>
    <dbReference type="NCBI Taxonomy" id="657409"/>
    <lineage>
        <taxon>Bacteria</taxon>
        <taxon>Bacillati</taxon>
        <taxon>Actinomycetota</taxon>
        <taxon>Actinomycetes</taxon>
        <taxon>Micrococcales</taxon>
        <taxon>Dermacoccaceae</taxon>
        <taxon>Rudaeicoccus</taxon>
    </lineage>
</organism>
<evidence type="ECO:0000313" key="2">
    <source>
        <dbReference type="Proteomes" id="UP000318297"/>
    </source>
</evidence>
<evidence type="ECO:0000313" key="1">
    <source>
        <dbReference type="EMBL" id="TWE10499.1"/>
    </source>
</evidence>